<gene>
    <name evidence="1" type="ORF">JEOSCH030_01778</name>
</gene>
<name>A0A6V7RP70_9BACL</name>
<evidence type="ECO:0008006" key="3">
    <source>
        <dbReference type="Google" id="ProtNLM"/>
    </source>
</evidence>
<evidence type="ECO:0000313" key="2">
    <source>
        <dbReference type="Proteomes" id="UP000521032"/>
    </source>
</evidence>
<proteinExistence type="predicted"/>
<dbReference type="Proteomes" id="UP000521032">
    <property type="component" value="Unassembled WGS sequence"/>
</dbReference>
<dbReference type="InterPro" id="IPR011009">
    <property type="entry name" value="Kinase-like_dom_sf"/>
</dbReference>
<dbReference type="SUPFAM" id="SSF56112">
    <property type="entry name" value="Protein kinase-like (PK-like)"/>
    <property type="match status" value="1"/>
</dbReference>
<keyword evidence="2" id="KW-1185">Reference proteome</keyword>
<dbReference type="EMBL" id="CAJEWE010000011">
    <property type="protein sequence ID" value="CAD2080032.1"/>
    <property type="molecule type" value="Genomic_DNA"/>
</dbReference>
<evidence type="ECO:0000313" key="1">
    <source>
        <dbReference type="EMBL" id="CAD2080032.1"/>
    </source>
</evidence>
<protein>
    <recommendedName>
        <fullName evidence="3">Protein kinase domain-containing protein</fullName>
    </recommendedName>
</protein>
<sequence>MLEELIKNWKLYCKEKKFVGIGSTRKVYRVSDYVIKVNLHPIGYNQSKNEFEIYTEMENKFLDPLLAQNYYYDDLISIQKYYAPLELIDNQSYEINFENHSHLIPDSFEKILNELDRNFDCFDLKDSSNFGLDNEGKLVFIDYGMTKSLYETMWVPLAEEGILPQIYFDICNSCGVEKELRMYGDNDKDKRCYECGKE</sequence>
<reference evidence="1 2" key="1">
    <citation type="submission" date="2020-07" db="EMBL/GenBank/DDBJ databases">
        <authorList>
            <person name="Criscuolo A."/>
        </authorList>
    </citation>
    <scope>NUCLEOTIDE SEQUENCE [LARGE SCALE GENOMIC DNA]</scope>
    <source>
        <strain evidence="2">CIP 111030</strain>
    </source>
</reference>
<dbReference type="RefSeq" id="WP_186088557.1">
    <property type="nucleotide sequence ID" value="NZ_BMDB01000004.1"/>
</dbReference>
<accession>A0A6V7RP70</accession>
<organism evidence="1 2">
    <name type="scientific">Phocicoccus schoeneichii</name>
    <dbReference type="NCBI Taxonomy" id="1812261"/>
    <lineage>
        <taxon>Bacteria</taxon>
        <taxon>Bacillati</taxon>
        <taxon>Bacillota</taxon>
        <taxon>Bacilli</taxon>
        <taxon>Bacillales</taxon>
        <taxon>Salinicoccaceae</taxon>
        <taxon>Phocicoccus</taxon>
    </lineage>
</organism>
<comment type="caution">
    <text evidence="1">The sequence shown here is derived from an EMBL/GenBank/DDBJ whole genome shotgun (WGS) entry which is preliminary data.</text>
</comment>
<dbReference type="AlphaFoldDB" id="A0A6V7RP70"/>